<proteinExistence type="predicted"/>
<keyword evidence="3" id="KW-1185">Reference proteome</keyword>
<dbReference type="GO" id="GO:0009228">
    <property type="term" value="P:thiamine biosynthetic process"/>
    <property type="evidence" value="ECO:0007669"/>
    <property type="project" value="UniProtKB-KW"/>
</dbReference>
<dbReference type="InterPro" id="IPR022998">
    <property type="entry name" value="ThiamineP_synth_TenI"/>
</dbReference>
<gene>
    <name evidence="2" type="ORF">SAMN05444266_105353</name>
</gene>
<dbReference type="InterPro" id="IPR013785">
    <property type="entry name" value="Aldolase_TIM"/>
</dbReference>
<name>A0A1M7EA37_9BACT</name>
<accession>A0A1M7EA37</accession>
<dbReference type="InterPro" id="IPR036206">
    <property type="entry name" value="ThiamineP_synth_sf"/>
</dbReference>
<evidence type="ECO:0000313" key="2">
    <source>
        <dbReference type="EMBL" id="SHL88615.1"/>
    </source>
</evidence>
<organism evidence="2 3">
    <name type="scientific">Chitinophaga jiangningensis</name>
    <dbReference type="NCBI Taxonomy" id="1419482"/>
    <lineage>
        <taxon>Bacteria</taxon>
        <taxon>Pseudomonadati</taxon>
        <taxon>Bacteroidota</taxon>
        <taxon>Chitinophagia</taxon>
        <taxon>Chitinophagales</taxon>
        <taxon>Chitinophagaceae</taxon>
        <taxon>Chitinophaga</taxon>
    </lineage>
</organism>
<evidence type="ECO:0000259" key="1">
    <source>
        <dbReference type="Pfam" id="PF02581"/>
    </source>
</evidence>
<dbReference type="Gene3D" id="3.20.20.70">
    <property type="entry name" value="Aldolase class I"/>
    <property type="match status" value="1"/>
</dbReference>
<dbReference type="SUPFAM" id="SSF51391">
    <property type="entry name" value="Thiamin phosphate synthase"/>
    <property type="match status" value="1"/>
</dbReference>
<dbReference type="CDD" id="cd00564">
    <property type="entry name" value="TMP_TenI"/>
    <property type="match status" value="1"/>
</dbReference>
<dbReference type="Pfam" id="PF02581">
    <property type="entry name" value="TMP-TENI"/>
    <property type="match status" value="1"/>
</dbReference>
<protein>
    <submittedName>
        <fullName evidence="2">Thiamine-phosphate pyrophosphorylase</fullName>
    </submittedName>
</protein>
<dbReference type="RefSeq" id="WP_073082299.1">
    <property type="nucleotide sequence ID" value="NZ_FRBL01000005.1"/>
</dbReference>
<dbReference type="Proteomes" id="UP000184420">
    <property type="component" value="Unassembled WGS sequence"/>
</dbReference>
<evidence type="ECO:0000313" key="3">
    <source>
        <dbReference type="Proteomes" id="UP000184420"/>
    </source>
</evidence>
<sequence>MIWVITAPEAVPGEALLIQELAAAGASRILLRKPEWKAEQYCQLLDNIDPKIYPQLLVRDNCWIYNTYHLAGVHWSSKAKAALSPQQLHNWVKNHPSSSTGVHNANELADAENLFDYLLLSPVYNSISKTNYQQMFTGPAPEAATPVLALGGVDVHNIGELPARNFSGAAVLGAIWQEPQQAVNNFLQLQQGWQEAVSKHSHTWK</sequence>
<reference evidence="2 3" key="1">
    <citation type="submission" date="2016-11" db="EMBL/GenBank/DDBJ databases">
        <authorList>
            <person name="Jaros S."/>
            <person name="Januszkiewicz K."/>
            <person name="Wedrychowicz H."/>
        </authorList>
    </citation>
    <scope>NUCLEOTIDE SEQUENCE [LARGE SCALE GENOMIC DNA]</scope>
    <source>
        <strain evidence="2 3">DSM 27406</strain>
    </source>
</reference>
<feature type="domain" description="Thiamine phosphate synthase/TenI" evidence="1">
    <location>
        <begin position="16"/>
        <end position="175"/>
    </location>
</feature>
<dbReference type="AlphaFoldDB" id="A0A1M7EA37"/>
<dbReference type="EMBL" id="FRBL01000005">
    <property type="protein sequence ID" value="SHL88615.1"/>
    <property type="molecule type" value="Genomic_DNA"/>
</dbReference>
<dbReference type="OrthoDB" id="194683at2"/>
<dbReference type="STRING" id="1419482.SAMN05444266_105353"/>